<dbReference type="EMBL" id="CM000880">
    <property type="protein sequence ID" value="PNT76121.1"/>
    <property type="molecule type" value="Genomic_DNA"/>
</dbReference>
<dbReference type="PANTHER" id="PTHR35547">
    <property type="entry name" value="OS06G0249350 PROTEIN-RELATED"/>
    <property type="match status" value="1"/>
</dbReference>
<dbReference type="PANTHER" id="PTHR35547:SF5">
    <property type="entry name" value="OS06G0249100 PROTEIN"/>
    <property type="match status" value="1"/>
</dbReference>
<dbReference type="InParanoid" id="A0A2K2DPC2"/>
<sequence>MSSKLGAPVLLMVVMAFLVAPSSARALAGGERWAGGAVSGEPVMLLLQHFYLQRLPGASCGTNSPHGGCPPATAG</sequence>
<evidence type="ECO:0000256" key="1">
    <source>
        <dbReference type="SAM" id="SignalP"/>
    </source>
</evidence>
<dbReference type="Proteomes" id="UP000008810">
    <property type="component" value="Chromosome 1"/>
</dbReference>
<evidence type="ECO:0000313" key="2">
    <source>
        <dbReference type="EMBL" id="PNT76121.1"/>
    </source>
</evidence>
<reference evidence="2 3" key="1">
    <citation type="journal article" date="2010" name="Nature">
        <title>Genome sequencing and analysis of the model grass Brachypodium distachyon.</title>
        <authorList>
            <consortium name="International Brachypodium Initiative"/>
        </authorList>
    </citation>
    <scope>NUCLEOTIDE SEQUENCE [LARGE SCALE GENOMIC DNA]</scope>
    <source>
        <strain evidence="2 3">Bd21</strain>
    </source>
</reference>
<reference evidence="2" key="2">
    <citation type="submission" date="2017-06" db="EMBL/GenBank/DDBJ databases">
        <title>WGS assembly of Brachypodium distachyon.</title>
        <authorList>
            <consortium name="The International Brachypodium Initiative"/>
            <person name="Lucas S."/>
            <person name="Harmon-Smith M."/>
            <person name="Lail K."/>
            <person name="Tice H."/>
            <person name="Grimwood J."/>
            <person name="Bruce D."/>
            <person name="Barry K."/>
            <person name="Shu S."/>
            <person name="Lindquist E."/>
            <person name="Wang M."/>
            <person name="Pitluck S."/>
            <person name="Vogel J.P."/>
            <person name="Garvin D.F."/>
            <person name="Mockler T.C."/>
            <person name="Schmutz J."/>
            <person name="Rokhsar D."/>
            <person name="Bevan M.W."/>
        </authorList>
    </citation>
    <scope>NUCLEOTIDE SEQUENCE</scope>
    <source>
        <strain evidence="2">Bd21</strain>
    </source>
</reference>
<feature type="chain" id="PRO_5033311806" evidence="1">
    <location>
        <begin position="25"/>
        <end position="75"/>
    </location>
</feature>
<dbReference type="AlphaFoldDB" id="A0A2K2DPC2"/>
<dbReference type="Gramene" id="PNT76121">
    <property type="protein sequence ID" value="PNT76121"/>
    <property type="gene ID" value="BRADI_1g44386v3"/>
</dbReference>
<feature type="signal peptide" evidence="1">
    <location>
        <begin position="1"/>
        <end position="24"/>
    </location>
</feature>
<evidence type="ECO:0000313" key="4">
    <source>
        <dbReference type="Proteomes" id="UP000008810"/>
    </source>
</evidence>
<proteinExistence type="predicted"/>
<evidence type="ECO:0000313" key="3">
    <source>
        <dbReference type="EnsemblPlants" id="PNT76121"/>
    </source>
</evidence>
<name>A0A2K2DPC2_BRADI</name>
<reference evidence="3" key="3">
    <citation type="submission" date="2018-08" db="UniProtKB">
        <authorList>
            <consortium name="EnsemblPlants"/>
        </authorList>
    </citation>
    <scope>IDENTIFICATION</scope>
    <source>
        <strain evidence="3">cv. Bd21</strain>
    </source>
</reference>
<accession>A0A2K2DPC2</accession>
<dbReference type="EnsemblPlants" id="PNT76121">
    <property type="protein sequence ID" value="PNT76121"/>
    <property type="gene ID" value="BRADI_1g44386v3"/>
</dbReference>
<protein>
    <submittedName>
        <fullName evidence="2 3">Uncharacterized protein</fullName>
    </submittedName>
</protein>
<organism evidence="2">
    <name type="scientific">Brachypodium distachyon</name>
    <name type="common">Purple false brome</name>
    <name type="synonym">Trachynia distachya</name>
    <dbReference type="NCBI Taxonomy" id="15368"/>
    <lineage>
        <taxon>Eukaryota</taxon>
        <taxon>Viridiplantae</taxon>
        <taxon>Streptophyta</taxon>
        <taxon>Embryophyta</taxon>
        <taxon>Tracheophyta</taxon>
        <taxon>Spermatophyta</taxon>
        <taxon>Magnoliopsida</taxon>
        <taxon>Liliopsida</taxon>
        <taxon>Poales</taxon>
        <taxon>Poaceae</taxon>
        <taxon>BOP clade</taxon>
        <taxon>Pooideae</taxon>
        <taxon>Stipodae</taxon>
        <taxon>Brachypodieae</taxon>
        <taxon>Brachypodium</taxon>
    </lineage>
</organism>
<gene>
    <name evidence="2" type="ORF">BRADI_1g44386v3</name>
</gene>
<keyword evidence="4" id="KW-1185">Reference proteome</keyword>
<keyword evidence="1" id="KW-0732">Signal</keyword>